<evidence type="ECO:0000313" key="7">
    <source>
        <dbReference type="Proteomes" id="UP001188597"/>
    </source>
</evidence>
<evidence type="ECO:0000256" key="3">
    <source>
        <dbReference type="ARBA" id="ARBA00025765"/>
    </source>
</evidence>
<dbReference type="AlphaFoldDB" id="A0AA88WDD7"/>
<dbReference type="GO" id="GO:0003899">
    <property type="term" value="F:DNA-directed RNA polymerase activity"/>
    <property type="evidence" value="ECO:0007669"/>
    <property type="project" value="InterPro"/>
</dbReference>
<dbReference type="InterPro" id="IPR000783">
    <property type="entry name" value="RNA_pol_subH/Rpb5_C"/>
</dbReference>
<dbReference type="GO" id="GO:0003677">
    <property type="term" value="F:DNA binding"/>
    <property type="evidence" value="ECO:0007669"/>
    <property type="project" value="InterPro"/>
</dbReference>
<dbReference type="SUPFAM" id="SSF53036">
    <property type="entry name" value="Eukaryotic RPB5 N-terminal domain"/>
    <property type="match status" value="1"/>
</dbReference>
<evidence type="ECO:0000256" key="2">
    <source>
        <dbReference type="ARBA" id="ARBA00023242"/>
    </source>
</evidence>
<keyword evidence="2" id="KW-0539">Nucleus</keyword>
<dbReference type="Gene3D" id="3.90.940.20">
    <property type="entry name" value="RPB5-like RNA polymerase subunit"/>
    <property type="match status" value="1"/>
</dbReference>
<dbReference type="PANTHER" id="PTHR10535:SF12">
    <property type="entry name" value="DNA-DIRECTED RNA POLYMERASE V SUBUNIT 5C"/>
    <property type="match status" value="1"/>
</dbReference>
<dbReference type="EMBL" id="JAVXUP010000571">
    <property type="protein sequence ID" value="KAK3024997.1"/>
    <property type="molecule type" value="Genomic_DNA"/>
</dbReference>
<comment type="caution">
    <text evidence="6">The sequence shown here is derived from an EMBL/GenBank/DDBJ whole genome shotgun (WGS) entry which is preliminary data.</text>
</comment>
<reference evidence="6" key="1">
    <citation type="submission" date="2022-12" db="EMBL/GenBank/DDBJ databases">
        <title>Draft genome assemblies for two species of Escallonia (Escalloniales).</title>
        <authorList>
            <person name="Chanderbali A."/>
            <person name="Dervinis C."/>
            <person name="Anghel I."/>
            <person name="Soltis D."/>
            <person name="Soltis P."/>
            <person name="Zapata F."/>
        </authorList>
    </citation>
    <scope>NUCLEOTIDE SEQUENCE</scope>
    <source>
        <strain evidence="6">UCBG64.0493</strain>
        <tissue evidence="6">Leaf</tissue>
    </source>
</reference>
<feature type="domain" description="RNA polymerase subunit H/Rpb5 C-terminal" evidence="4">
    <location>
        <begin position="177"/>
        <end position="209"/>
    </location>
</feature>
<proteinExistence type="inferred from homology"/>
<dbReference type="GO" id="GO:0042797">
    <property type="term" value="P:tRNA transcription by RNA polymerase III"/>
    <property type="evidence" value="ECO:0007669"/>
    <property type="project" value="TreeGrafter"/>
</dbReference>
<evidence type="ECO:0000256" key="1">
    <source>
        <dbReference type="ARBA" id="ARBA00004123"/>
    </source>
</evidence>
<dbReference type="Gene3D" id="3.40.1340.10">
    <property type="entry name" value="RNA polymerase, Rpb5, N-terminal domain"/>
    <property type="match status" value="1"/>
</dbReference>
<dbReference type="GO" id="GO:0006366">
    <property type="term" value="P:transcription by RNA polymerase II"/>
    <property type="evidence" value="ECO:0007669"/>
    <property type="project" value="TreeGrafter"/>
</dbReference>
<dbReference type="InterPro" id="IPR005571">
    <property type="entry name" value="RNA_pol_Rpb5_N"/>
</dbReference>
<dbReference type="Proteomes" id="UP001188597">
    <property type="component" value="Unassembled WGS sequence"/>
</dbReference>
<feature type="domain" description="RNA polymerase subunit H/Rpb5 C-terminal" evidence="4">
    <location>
        <begin position="234"/>
        <end position="272"/>
    </location>
</feature>
<dbReference type="GO" id="GO:0006362">
    <property type="term" value="P:transcription elongation by RNA polymerase I"/>
    <property type="evidence" value="ECO:0007669"/>
    <property type="project" value="TreeGrafter"/>
</dbReference>
<comment type="similarity">
    <text evidence="3">Belongs to the archaeal Rpo5/eukaryotic RPB5 RNA polymerase subunit family.</text>
</comment>
<evidence type="ECO:0000313" key="6">
    <source>
        <dbReference type="EMBL" id="KAK3024997.1"/>
    </source>
</evidence>
<evidence type="ECO:0000259" key="4">
    <source>
        <dbReference type="Pfam" id="PF01191"/>
    </source>
</evidence>
<dbReference type="GO" id="GO:0005634">
    <property type="term" value="C:nucleus"/>
    <property type="evidence" value="ECO:0007669"/>
    <property type="project" value="UniProtKB-SubCell"/>
</dbReference>
<evidence type="ECO:0000259" key="5">
    <source>
        <dbReference type="Pfam" id="PF03871"/>
    </source>
</evidence>
<name>A0AA88WDD7_9ASTE</name>
<dbReference type="InterPro" id="IPR036710">
    <property type="entry name" value="RNA_pol_Rpb5_N_sf"/>
</dbReference>
<keyword evidence="7" id="KW-1185">Reference proteome</keyword>
<protein>
    <submittedName>
        <fullName evidence="6">Uncharacterized protein</fullName>
    </submittedName>
</protein>
<sequence length="291" mass="32647">MERACLGYGGGDQNPCITSLADHGTVESLRCYLARRTLLEMLRDRGYDVPESELTRSLSDFRTVFGNKPELERLRVSASLRSQPSRKKAVSLEFASHGAPVIAIFHVNFAVMCFGYFCGTAEINKQIMFGVLHQTANEEGLRRVILILQSKMNFHAKKMVDQYPIKVETFHIADLLVNVTKHVLEPKHEVLTAEEKQKLLEEHKVDNYQVIVATMISVIKLTKEVAFYLFVAAPKMLETDAIAKYCGIEKGQVVKSTYSGSLTGSLVNYRCVVTMFVGDGDLVGYLLKMQL</sequence>
<feature type="domain" description="RNA polymerase Rpb5 N-terminal" evidence="5">
    <location>
        <begin position="27"/>
        <end position="95"/>
    </location>
</feature>
<dbReference type="InterPro" id="IPR035913">
    <property type="entry name" value="RPB5-like_sf"/>
</dbReference>
<dbReference type="Pfam" id="PF03871">
    <property type="entry name" value="RNA_pol_Rpb5_N"/>
    <property type="match status" value="1"/>
</dbReference>
<accession>A0AA88WDD7</accession>
<comment type="subcellular location">
    <subcellularLocation>
        <location evidence="1">Nucleus</location>
    </subcellularLocation>
</comment>
<dbReference type="InterPro" id="IPR014381">
    <property type="entry name" value="Arch_Rpo5/euc_Rpb5"/>
</dbReference>
<dbReference type="Pfam" id="PF01191">
    <property type="entry name" value="RNA_pol_Rpb5_C"/>
    <property type="match status" value="2"/>
</dbReference>
<dbReference type="PANTHER" id="PTHR10535">
    <property type="entry name" value="DNA-DIRECTED RNA POLYMERASES I, II, AND III SUBUNIT RPABC1"/>
    <property type="match status" value="1"/>
</dbReference>
<organism evidence="6 7">
    <name type="scientific">Escallonia herrerae</name>
    <dbReference type="NCBI Taxonomy" id="1293975"/>
    <lineage>
        <taxon>Eukaryota</taxon>
        <taxon>Viridiplantae</taxon>
        <taxon>Streptophyta</taxon>
        <taxon>Embryophyta</taxon>
        <taxon>Tracheophyta</taxon>
        <taxon>Spermatophyta</taxon>
        <taxon>Magnoliopsida</taxon>
        <taxon>eudicotyledons</taxon>
        <taxon>Gunneridae</taxon>
        <taxon>Pentapetalae</taxon>
        <taxon>asterids</taxon>
        <taxon>campanulids</taxon>
        <taxon>Escalloniales</taxon>
        <taxon>Escalloniaceae</taxon>
        <taxon>Escallonia</taxon>
    </lineage>
</organism>
<gene>
    <name evidence="6" type="ORF">RJ639_044374</name>
</gene>
<dbReference type="SUPFAM" id="SSF55287">
    <property type="entry name" value="RPB5-like RNA polymerase subunit"/>
    <property type="match status" value="1"/>
</dbReference>